<dbReference type="PANTHER" id="PTHR30445:SF8">
    <property type="entry name" value="K(+)_H(+) ANTIPORTER SUBUNIT KHTT"/>
    <property type="match status" value="1"/>
</dbReference>
<evidence type="ECO:0000259" key="4">
    <source>
        <dbReference type="PROSITE" id="PS50949"/>
    </source>
</evidence>
<accession>A0A1I4MLE1</accession>
<dbReference type="InterPro" id="IPR036390">
    <property type="entry name" value="WH_DNA-bd_sf"/>
</dbReference>
<dbReference type="GO" id="GO:0003700">
    <property type="term" value="F:DNA-binding transcription factor activity"/>
    <property type="evidence" value="ECO:0007669"/>
    <property type="project" value="InterPro"/>
</dbReference>
<dbReference type="PANTHER" id="PTHR30445">
    <property type="entry name" value="K(+)_H(+) ANTIPORTER SUBUNIT KHTT"/>
    <property type="match status" value="1"/>
</dbReference>
<dbReference type="OrthoDB" id="226679at2"/>
<protein>
    <submittedName>
        <fullName evidence="6">Regulatory protein, gntR family</fullName>
    </submittedName>
</protein>
<keyword evidence="2" id="KW-0238">DNA-binding</keyword>
<dbReference type="InterPro" id="IPR036721">
    <property type="entry name" value="RCK_C_sf"/>
</dbReference>
<dbReference type="RefSeq" id="WP_090940040.1">
    <property type="nucleotide sequence ID" value="NZ_FOTS01000035.1"/>
</dbReference>
<reference evidence="7" key="1">
    <citation type="submission" date="2016-10" db="EMBL/GenBank/DDBJ databases">
        <authorList>
            <person name="Varghese N."/>
            <person name="Submissions S."/>
        </authorList>
    </citation>
    <scope>NUCLEOTIDE SEQUENCE [LARGE SCALE GENOMIC DNA]</scope>
    <source>
        <strain evidence="7">DSM 13327</strain>
    </source>
</reference>
<evidence type="ECO:0000313" key="7">
    <source>
        <dbReference type="Proteomes" id="UP000199520"/>
    </source>
</evidence>
<keyword evidence="7" id="KW-1185">Reference proteome</keyword>
<evidence type="ECO:0000313" key="6">
    <source>
        <dbReference type="EMBL" id="SFM04242.1"/>
    </source>
</evidence>
<dbReference type="GO" id="GO:0008324">
    <property type="term" value="F:monoatomic cation transmembrane transporter activity"/>
    <property type="evidence" value="ECO:0007669"/>
    <property type="project" value="InterPro"/>
</dbReference>
<sequence>MRMKSNVPVYESIAMDVAERIVNGEFAVGDKISGRTLLASQYNVSPETIRKAMGLLGQANVVAVSQGKEILVQSQEQAEEFLRHHLSMHSAYSLKQELEFLMEKKNEINNRFDEIIVQITRYTDRLRNLQPFNPVEVYVSENASAVGRSVAQLGLWQRTGATLIAIRRGMEVIISPGSGALLQAGDRLIVVGSGDILEKVNTVLQE</sequence>
<name>A0A1I4MLE1_9FIRM</name>
<dbReference type="Pfam" id="PF02080">
    <property type="entry name" value="TrkA_C"/>
    <property type="match status" value="1"/>
</dbReference>
<dbReference type="SMART" id="SM00345">
    <property type="entry name" value="HTH_GNTR"/>
    <property type="match status" value="1"/>
</dbReference>
<evidence type="ECO:0000259" key="5">
    <source>
        <dbReference type="PROSITE" id="PS51202"/>
    </source>
</evidence>
<dbReference type="Proteomes" id="UP000199520">
    <property type="component" value="Unassembled WGS sequence"/>
</dbReference>
<dbReference type="PROSITE" id="PS50949">
    <property type="entry name" value="HTH_GNTR"/>
    <property type="match status" value="1"/>
</dbReference>
<feature type="domain" description="HTH gntR-type" evidence="4">
    <location>
        <begin position="7"/>
        <end position="75"/>
    </location>
</feature>
<dbReference type="SUPFAM" id="SSF46785">
    <property type="entry name" value="Winged helix' DNA-binding domain"/>
    <property type="match status" value="1"/>
</dbReference>
<dbReference type="STRING" id="1123291.SAMN04490355_103530"/>
<keyword evidence="1" id="KW-0805">Transcription regulation</keyword>
<dbReference type="Gene3D" id="1.10.10.10">
    <property type="entry name" value="Winged helix-like DNA-binding domain superfamily/Winged helix DNA-binding domain"/>
    <property type="match status" value="1"/>
</dbReference>
<proteinExistence type="predicted"/>
<evidence type="ECO:0000256" key="1">
    <source>
        <dbReference type="ARBA" id="ARBA00023015"/>
    </source>
</evidence>
<dbReference type="InterPro" id="IPR000524">
    <property type="entry name" value="Tscrpt_reg_HTH_GntR"/>
</dbReference>
<dbReference type="AlphaFoldDB" id="A0A1I4MLE1"/>
<dbReference type="InterPro" id="IPR006037">
    <property type="entry name" value="RCK_C"/>
</dbReference>
<feature type="domain" description="RCK C-terminal" evidence="5">
    <location>
        <begin position="121"/>
        <end position="206"/>
    </location>
</feature>
<dbReference type="GO" id="GO:0003677">
    <property type="term" value="F:DNA binding"/>
    <property type="evidence" value="ECO:0007669"/>
    <property type="project" value="UniProtKB-KW"/>
</dbReference>
<keyword evidence="3" id="KW-0804">Transcription</keyword>
<dbReference type="SUPFAM" id="SSF116726">
    <property type="entry name" value="TrkA C-terminal domain-like"/>
    <property type="match status" value="1"/>
</dbReference>
<dbReference type="GO" id="GO:0006813">
    <property type="term" value="P:potassium ion transport"/>
    <property type="evidence" value="ECO:0007669"/>
    <property type="project" value="InterPro"/>
</dbReference>
<dbReference type="InterPro" id="IPR050144">
    <property type="entry name" value="AAE_transporter"/>
</dbReference>
<dbReference type="InterPro" id="IPR036388">
    <property type="entry name" value="WH-like_DNA-bd_sf"/>
</dbReference>
<dbReference type="EMBL" id="FOTS01000035">
    <property type="protein sequence ID" value="SFM04242.1"/>
    <property type="molecule type" value="Genomic_DNA"/>
</dbReference>
<dbReference type="Gene3D" id="3.30.70.1450">
    <property type="entry name" value="Regulator of K+ conductance, C-terminal domain"/>
    <property type="match status" value="1"/>
</dbReference>
<dbReference type="PROSITE" id="PS51202">
    <property type="entry name" value="RCK_C"/>
    <property type="match status" value="1"/>
</dbReference>
<evidence type="ECO:0000256" key="3">
    <source>
        <dbReference type="ARBA" id="ARBA00023163"/>
    </source>
</evidence>
<evidence type="ECO:0000256" key="2">
    <source>
        <dbReference type="ARBA" id="ARBA00023125"/>
    </source>
</evidence>
<dbReference type="Pfam" id="PF00392">
    <property type="entry name" value="GntR"/>
    <property type="match status" value="1"/>
</dbReference>
<gene>
    <name evidence="6" type="ORF">SAMN04490355_103530</name>
</gene>
<organism evidence="6 7">
    <name type="scientific">Pelosinus propionicus DSM 13327</name>
    <dbReference type="NCBI Taxonomy" id="1123291"/>
    <lineage>
        <taxon>Bacteria</taxon>
        <taxon>Bacillati</taxon>
        <taxon>Bacillota</taxon>
        <taxon>Negativicutes</taxon>
        <taxon>Selenomonadales</taxon>
        <taxon>Sporomusaceae</taxon>
        <taxon>Pelosinus</taxon>
    </lineage>
</organism>